<proteinExistence type="predicted"/>
<evidence type="ECO:0008006" key="4">
    <source>
        <dbReference type="Google" id="ProtNLM"/>
    </source>
</evidence>
<dbReference type="AlphaFoldDB" id="A0AAD9M132"/>
<evidence type="ECO:0000313" key="2">
    <source>
        <dbReference type="EMBL" id="KAK2028092.1"/>
    </source>
</evidence>
<evidence type="ECO:0000256" key="1">
    <source>
        <dbReference type="SAM" id="SignalP"/>
    </source>
</evidence>
<gene>
    <name evidence="2" type="ORF">LX32DRAFT_414800</name>
</gene>
<accession>A0AAD9M132</accession>
<evidence type="ECO:0000313" key="3">
    <source>
        <dbReference type="Proteomes" id="UP001232148"/>
    </source>
</evidence>
<name>A0AAD9M132_9PEZI</name>
<comment type="caution">
    <text evidence="2">The sequence shown here is derived from an EMBL/GenBank/DDBJ whole genome shotgun (WGS) entry which is preliminary data.</text>
</comment>
<keyword evidence="1" id="KW-0732">Signal</keyword>
<keyword evidence="3" id="KW-1185">Reference proteome</keyword>
<dbReference type="Proteomes" id="UP001232148">
    <property type="component" value="Unassembled WGS sequence"/>
</dbReference>
<feature type="chain" id="PRO_5042197683" description="Secreted protein" evidence="1">
    <location>
        <begin position="25"/>
        <end position="82"/>
    </location>
</feature>
<sequence length="82" mass="9585">MCPLYLCWLHYLLCIWNTEEVVVGDYEEMAGKVQSRTLFAQSHSTYHILIYTLLLRSECRPKGSGLHRTPQSAWWKLEGTPK</sequence>
<feature type="signal peptide" evidence="1">
    <location>
        <begin position="1"/>
        <end position="24"/>
    </location>
</feature>
<reference evidence="2" key="1">
    <citation type="submission" date="2021-06" db="EMBL/GenBank/DDBJ databases">
        <title>Comparative genomics, transcriptomics and evolutionary studies reveal genomic signatures of adaptation to plant cell wall in hemibiotrophic fungi.</title>
        <authorList>
            <consortium name="DOE Joint Genome Institute"/>
            <person name="Baroncelli R."/>
            <person name="Diaz J.F."/>
            <person name="Benocci T."/>
            <person name="Peng M."/>
            <person name="Battaglia E."/>
            <person name="Haridas S."/>
            <person name="Andreopoulos W."/>
            <person name="Labutti K."/>
            <person name="Pangilinan J."/>
            <person name="Floch G.L."/>
            <person name="Makela M.R."/>
            <person name="Henrissat B."/>
            <person name="Grigoriev I.V."/>
            <person name="Crouch J.A."/>
            <person name="De Vries R.P."/>
            <person name="Sukno S.A."/>
            <person name="Thon M.R."/>
        </authorList>
    </citation>
    <scope>NUCLEOTIDE SEQUENCE</scope>
    <source>
        <strain evidence="2">MAFF235873</strain>
    </source>
</reference>
<protein>
    <recommendedName>
        <fullName evidence="4">Secreted protein</fullName>
    </recommendedName>
</protein>
<organism evidence="2 3">
    <name type="scientific">Colletotrichum zoysiae</name>
    <dbReference type="NCBI Taxonomy" id="1216348"/>
    <lineage>
        <taxon>Eukaryota</taxon>
        <taxon>Fungi</taxon>
        <taxon>Dikarya</taxon>
        <taxon>Ascomycota</taxon>
        <taxon>Pezizomycotina</taxon>
        <taxon>Sordariomycetes</taxon>
        <taxon>Hypocreomycetidae</taxon>
        <taxon>Glomerellales</taxon>
        <taxon>Glomerellaceae</taxon>
        <taxon>Colletotrichum</taxon>
        <taxon>Colletotrichum graminicola species complex</taxon>
    </lineage>
</organism>
<dbReference type="EMBL" id="MU842884">
    <property type="protein sequence ID" value="KAK2028092.1"/>
    <property type="molecule type" value="Genomic_DNA"/>
</dbReference>